<sequence>MAERQSLSPLFLWECVCSTPAVVLRSPCSVTRRWLCGVCFVTVPGLSCPLSGLPRSHVAPISLLSLG</sequence>
<proteinExistence type="predicted"/>
<dbReference type="AlphaFoldDB" id="A0A0B7FD78"/>
<evidence type="ECO:0000313" key="1">
    <source>
        <dbReference type="EMBL" id="CEL55545.1"/>
    </source>
</evidence>
<gene>
    <name evidence="1" type="ORF">RSOLAG1IB_01557</name>
</gene>
<dbReference type="Proteomes" id="UP000059188">
    <property type="component" value="Unassembled WGS sequence"/>
</dbReference>
<keyword evidence="2" id="KW-1185">Reference proteome</keyword>
<reference evidence="1 2" key="1">
    <citation type="submission" date="2014-11" db="EMBL/GenBank/DDBJ databases">
        <authorList>
            <person name="Wibberg Daniel"/>
        </authorList>
    </citation>
    <scope>NUCLEOTIDE SEQUENCE [LARGE SCALE GENOMIC DNA]</scope>
    <source>
        <strain evidence="1">Rhizoctonia solani AG1-IB 7/3/14</strain>
    </source>
</reference>
<name>A0A0B7FD78_THACB</name>
<organism evidence="1 2">
    <name type="scientific">Thanatephorus cucumeris (strain AG1-IB / isolate 7/3/14)</name>
    <name type="common">Lettuce bottom rot fungus</name>
    <name type="synonym">Rhizoctonia solani</name>
    <dbReference type="NCBI Taxonomy" id="1108050"/>
    <lineage>
        <taxon>Eukaryota</taxon>
        <taxon>Fungi</taxon>
        <taxon>Dikarya</taxon>
        <taxon>Basidiomycota</taxon>
        <taxon>Agaricomycotina</taxon>
        <taxon>Agaricomycetes</taxon>
        <taxon>Cantharellales</taxon>
        <taxon>Ceratobasidiaceae</taxon>
        <taxon>Rhizoctonia</taxon>
        <taxon>Rhizoctonia solani AG-1</taxon>
    </lineage>
</organism>
<protein>
    <submittedName>
        <fullName evidence="1">Uncharacterized protein</fullName>
    </submittedName>
</protein>
<evidence type="ECO:0000313" key="2">
    <source>
        <dbReference type="Proteomes" id="UP000059188"/>
    </source>
</evidence>
<accession>A0A0B7FD78</accession>
<dbReference type="EMBL" id="LN679101">
    <property type="protein sequence ID" value="CEL55545.1"/>
    <property type="molecule type" value="Genomic_DNA"/>
</dbReference>